<dbReference type="NCBIfam" id="TIGR01930">
    <property type="entry name" value="AcCoA-C-Actrans"/>
    <property type="match status" value="1"/>
</dbReference>
<evidence type="ECO:0000256" key="6">
    <source>
        <dbReference type="ARBA" id="ARBA00022958"/>
    </source>
</evidence>
<comment type="caution">
    <text evidence="13">The sequence shown here is derived from an EMBL/GenBank/DDBJ whole genome shotgun (WGS) entry which is preliminary data.</text>
</comment>
<dbReference type="GO" id="GO:0005739">
    <property type="term" value="C:mitochondrion"/>
    <property type="evidence" value="ECO:0007669"/>
    <property type="project" value="TreeGrafter"/>
</dbReference>
<dbReference type="AlphaFoldDB" id="A0AAV9XJM8"/>
<keyword evidence="7 10" id="KW-0012">Acyltransferase</keyword>
<evidence type="ECO:0000256" key="10">
    <source>
        <dbReference type="RuleBase" id="RU003557"/>
    </source>
</evidence>
<proteinExistence type="inferred from homology"/>
<dbReference type="InterPro" id="IPR020616">
    <property type="entry name" value="Thiolase_N"/>
</dbReference>
<feature type="domain" description="Thiolase C-terminal" evidence="12">
    <location>
        <begin position="275"/>
        <end position="397"/>
    </location>
</feature>
<keyword evidence="5 10" id="KW-0808">Transferase</keyword>
<dbReference type="PANTHER" id="PTHR18919">
    <property type="entry name" value="ACETYL-COA C-ACYLTRANSFERASE"/>
    <property type="match status" value="1"/>
</dbReference>
<feature type="active site" description="Proton acceptor" evidence="9">
    <location>
        <position position="384"/>
    </location>
</feature>
<dbReference type="InterPro" id="IPR020617">
    <property type="entry name" value="Thiolase_C"/>
</dbReference>
<dbReference type="InterPro" id="IPR002155">
    <property type="entry name" value="Thiolase"/>
</dbReference>
<evidence type="ECO:0000256" key="7">
    <source>
        <dbReference type="ARBA" id="ARBA00023315"/>
    </source>
</evidence>
<comment type="cofactor">
    <cofactor evidence="1">
        <name>K(+)</name>
        <dbReference type="ChEBI" id="CHEBI:29103"/>
    </cofactor>
</comment>
<reference evidence="13 14" key="1">
    <citation type="submission" date="2019-10" db="EMBL/GenBank/DDBJ databases">
        <authorList>
            <person name="Palmer J.M."/>
        </authorList>
    </citation>
    <scope>NUCLEOTIDE SEQUENCE [LARGE SCALE GENOMIC DNA]</scope>
    <source>
        <strain evidence="13 14">TWF694</strain>
    </source>
</reference>
<dbReference type="FunFam" id="3.40.47.10:FF:000007">
    <property type="entry name" value="acetyl-CoA acetyltransferase, mitochondrial"/>
    <property type="match status" value="1"/>
</dbReference>
<dbReference type="PROSITE" id="PS00098">
    <property type="entry name" value="THIOLASE_1"/>
    <property type="match status" value="1"/>
</dbReference>
<keyword evidence="6" id="KW-0630">Potassium</keyword>
<feature type="active site" description="Acyl-thioester intermediate" evidence="9">
    <location>
        <position position="92"/>
    </location>
</feature>
<comment type="similarity">
    <text evidence="2 10">Belongs to the thiolase-like superfamily. Thiolase family.</text>
</comment>
<evidence type="ECO:0000256" key="8">
    <source>
        <dbReference type="ARBA" id="ARBA00037924"/>
    </source>
</evidence>
<evidence type="ECO:0000259" key="12">
    <source>
        <dbReference type="Pfam" id="PF02803"/>
    </source>
</evidence>
<name>A0AAV9XJM8_9PEZI</name>
<dbReference type="Pfam" id="PF02803">
    <property type="entry name" value="Thiolase_C"/>
    <property type="match status" value="1"/>
</dbReference>
<dbReference type="PROSITE" id="PS00737">
    <property type="entry name" value="THIOLASE_2"/>
    <property type="match status" value="1"/>
</dbReference>
<dbReference type="SUPFAM" id="SSF53901">
    <property type="entry name" value="Thiolase-like"/>
    <property type="match status" value="2"/>
</dbReference>
<evidence type="ECO:0000256" key="9">
    <source>
        <dbReference type="PIRSR" id="PIRSR000429-1"/>
    </source>
</evidence>
<dbReference type="Gene3D" id="3.40.47.10">
    <property type="match status" value="1"/>
</dbReference>
<evidence type="ECO:0000256" key="3">
    <source>
        <dbReference type="ARBA" id="ARBA00011881"/>
    </source>
</evidence>
<dbReference type="GO" id="GO:0003985">
    <property type="term" value="F:acetyl-CoA C-acetyltransferase activity"/>
    <property type="evidence" value="ECO:0007669"/>
    <property type="project" value="UniProtKB-EC"/>
</dbReference>
<evidence type="ECO:0000313" key="13">
    <source>
        <dbReference type="EMBL" id="KAK6541102.1"/>
    </source>
</evidence>
<dbReference type="GO" id="GO:0006696">
    <property type="term" value="P:ergosterol biosynthetic process"/>
    <property type="evidence" value="ECO:0007669"/>
    <property type="project" value="TreeGrafter"/>
</dbReference>
<evidence type="ECO:0000313" key="14">
    <source>
        <dbReference type="Proteomes" id="UP001365542"/>
    </source>
</evidence>
<dbReference type="PIRSF" id="PIRSF000429">
    <property type="entry name" value="Ac-CoA_Ac_transf"/>
    <property type="match status" value="1"/>
</dbReference>
<dbReference type="GO" id="GO:0006635">
    <property type="term" value="P:fatty acid beta-oxidation"/>
    <property type="evidence" value="ECO:0007669"/>
    <property type="project" value="TreeGrafter"/>
</dbReference>
<accession>A0AAV9XJM8</accession>
<sequence length="398" mass="41003">MATKPTVYIVATSRTPIGGFQGSLSTLTAVQLGSHAIKTALAKVPAVKLEDVEEVFFGNVLSAGLGQNPARQCALGAGLSQGIVATTVNKVCASGMKAIILGAQTIMTGNAEIVVAGGTESMSQVPYYSQNMRTGARFGNMTLIDGILKDGLTDAYDSQHMGLAAEECAEDHTIGREAQDEYAIKSYQKAQEAQSNGWFDGEIAPIDVPGPRGKPGTTVKNDDETKNLIIDKLKAMRPAFKTVGGTVTAPNASPLSDGAAAVVLVSEAKLKELGLTPVAKILGWGDAAQQPSKFTTAPALAIPKALKHAGVKQDDIEFFEINEAFSVVALANMKLLDLAPEKVNVHGGAVALGHPLGASGARIVATLLGVLTKNEAKVGCAAVCNGGGGASAIVIEKL</sequence>
<organism evidence="13 14">
    <name type="scientific">Orbilia ellipsospora</name>
    <dbReference type="NCBI Taxonomy" id="2528407"/>
    <lineage>
        <taxon>Eukaryota</taxon>
        <taxon>Fungi</taxon>
        <taxon>Dikarya</taxon>
        <taxon>Ascomycota</taxon>
        <taxon>Pezizomycotina</taxon>
        <taxon>Orbiliomycetes</taxon>
        <taxon>Orbiliales</taxon>
        <taxon>Orbiliaceae</taxon>
        <taxon>Orbilia</taxon>
    </lineage>
</organism>
<dbReference type="InterPro" id="IPR020615">
    <property type="entry name" value="Thiolase_acyl_enz_int_AS"/>
</dbReference>
<dbReference type="CDD" id="cd00751">
    <property type="entry name" value="thiolase"/>
    <property type="match status" value="1"/>
</dbReference>
<gene>
    <name evidence="13" type="primary">ERG10</name>
    <name evidence="13" type="ORF">TWF694_008477</name>
</gene>
<keyword evidence="14" id="KW-1185">Reference proteome</keyword>
<evidence type="ECO:0000256" key="1">
    <source>
        <dbReference type="ARBA" id="ARBA00001958"/>
    </source>
</evidence>
<dbReference type="EC" id="2.3.1.9" evidence="4"/>
<protein>
    <recommendedName>
        <fullName evidence="4">acetyl-CoA C-acetyltransferase</fullName>
        <ecNumber evidence="4">2.3.1.9</ecNumber>
    </recommendedName>
</protein>
<evidence type="ECO:0000259" key="11">
    <source>
        <dbReference type="Pfam" id="PF00108"/>
    </source>
</evidence>
<evidence type="ECO:0000256" key="2">
    <source>
        <dbReference type="ARBA" id="ARBA00010982"/>
    </source>
</evidence>
<comment type="pathway">
    <text evidence="8">Metabolic intermediate biosynthesis; (R)-mevalonate biosynthesis; (R)-mevalonate from acetyl-CoA: step 1/3.</text>
</comment>
<dbReference type="Pfam" id="PF00108">
    <property type="entry name" value="Thiolase_N"/>
    <property type="match status" value="1"/>
</dbReference>
<evidence type="ECO:0000256" key="5">
    <source>
        <dbReference type="ARBA" id="ARBA00022679"/>
    </source>
</evidence>
<feature type="active site" description="Proton acceptor" evidence="9">
    <location>
        <position position="354"/>
    </location>
</feature>
<dbReference type="EMBL" id="JAVHJO010000004">
    <property type="protein sequence ID" value="KAK6541102.1"/>
    <property type="molecule type" value="Genomic_DNA"/>
</dbReference>
<evidence type="ECO:0000256" key="4">
    <source>
        <dbReference type="ARBA" id="ARBA00012705"/>
    </source>
</evidence>
<dbReference type="InterPro" id="IPR020613">
    <property type="entry name" value="Thiolase_CS"/>
</dbReference>
<dbReference type="InterPro" id="IPR016039">
    <property type="entry name" value="Thiolase-like"/>
</dbReference>
<comment type="subunit">
    <text evidence="3">Homotetramer.</text>
</comment>
<dbReference type="PANTHER" id="PTHR18919:SF165">
    <property type="entry name" value="ACETYL-COA ACETYLTRANSFERASE"/>
    <property type="match status" value="1"/>
</dbReference>
<feature type="domain" description="Thiolase N-terminal" evidence="11">
    <location>
        <begin position="7"/>
        <end position="267"/>
    </location>
</feature>
<dbReference type="Proteomes" id="UP001365542">
    <property type="component" value="Unassembled WGS sequence"/>
</dbReference>